<dbReference type="InterPro" id="IPR027304">
    <property type="entry name" value="Trigger_fact/SurA_dom_sf"/>
</dbReference>
<evidence type="ECO:0000256" key="9">
    <source>
        <dbReference type="ARBA" id="ARBA00040743"/>
    </source>
</evidence>
<dbReference type="PROSITE" id="PS50198">
    <property type="entry name" value="PPIC_PPIASE_2"/>
    <property type="match status" value="1"/>
</dbReference>
<comment type="caution">
    <text evidence="14">The sequence shown here is derived from an EMBL/GenBank/DDBJ whole genome shotgun (WGS) entry which is preliminary data.</text>
</comment>
<evidence type="ECO:0000256" key="2">
    <source>
        <dbReference type="ARBA" id="ARBA00022475"/>
    </source>
</evidence>
<feature type="domain" description="PpiC" evidence="13">
    <location>
        <begin position="351"/>
        <end position="450"/>
    </location>
</feature>
<keyword evidence="5 12" id="KW-1133">Transmembrane helix</keyword>
<evidence type="ECO:0000256" key="11">
    <source>
        <dbReference type="PROSITE-ProRule" id="PRU00278"/>
    </source>
</evidence>
<evidence type="ECO:0000256" key="12">
    <source>
        <dbReference type="SAM" id="Phobius"/>
    </source>
</evidence>
<evidence type="ECO:0000313" key="14">
    <source>
        <dbReference type="EMBL" id="TYB31946.1"/>
    </source>
</evidence>
<keyword evidence="11" id="KW-0697">Rotamase</keyword>
<gene>
    <name evidence="14" type="ORF">FXF47_01535</name>
</gene>
<feature type="transmembrane region" description="Helical" evidence="12">
    <location>
        <begin position="12"/>
        <end position="31"/>
    </location>
</feature>
<evidence type="ECO:0000256" key="8">
    <source>
        <dbReference type="ARBA" id="ARBA00038408"/>
    </source>
</evidence>
<keyword evidence="15" id="KW-1185">Reference proteome</keyword>
<evidence type="ECO:0000256" key="4">
    <source>
        <dbReference type="ARBA" id="ARBA00022692"/>
    </source>
</evidence>
<sequence>MLNTLRSKRKAILWVLVVVGVIAFVFFGVGGRAAAGAQDSTVAKVNGEKIDYKEFSSMFERTFQQQLKMYEQYTGYVNDKMKEQLRNRVQKRVINNLVDRKLLLQKAREIGFHVSVNEIKNNLKQYSAFQTDGEFDESKWNQWIQNTPDESLSRVEKSIKEDILIQKMVEFLSSNVSVNSEEVNDYYLKQNQKIRFDYAVANINEYMEKIDVTDEDLKKYYEEQKESYRVPEKVDVKFIRINPFNIKDNYDIPTEEAKAYFDENKKDYQRGKEVKVQYVKINARQYFDRVNATQNEIYNYYQNNKKQFVIGKRVALDAVTLNAEDFYDQIDVSDSEVKNYYKDNKEDYKIKAKARAKHILFRWDTEDEKKEKYKKAKEVLKKIESGEDFSEMAETYSDGPSSNRGGDLGYFSRGEMVEKFEDVVFNQLEKNQVSDIVETRFGYHIIKLIDKEDARYADLEDKSVYNSVVEKVKNRKAKTILKEKQERISDFISTSGNLKNLAENMNADFERTSYLTEDDFAKKYGKNRELLNSIFSLKENEVSNPYIVDNQLYVFKLINLQKNYTKSLSNPDVREKVVQEVKKQKALEMAKEKARNYYEKLDVAGVENFEETVKQMGAKVYPTDFFEAKRNEFVPGIGRNFNFIKAAFGLDYSSISNPVKINDGYVIMRLLNSRVGYIPTYNEVAGQVKEDLKVQKATKNIEKIAKKVRKKIEKEGFENDLVEKYNIKPVSQNDVTEDSLNKIVRVRRKKDLEKFRENIFNLEKNKISDPVWMEKTAYIFKVNDKKESYIKPFAQIKSDLLEKYKKEKAKNMAMKNIKDETMMSEGPIEISDKASDTFNKTQLQKIADSLQQGNKIIEEGSRIYYIENIEIDKSVYKKLKEDKYQQIKKRLLNEKSNNYVQKWLSNVRDESSIRIYLN</sequence>
<dbReference type="Pfam" id="PF13145">
    <property type="entry name" value="Rotamase_2"/>
    <property type="match status" value="1"/>
</dbReference>
<dbReference type="InterPro" id="IPR000297">
    <property type="entry name" value="PPIase_PpiC"/>
</dbReference>
<dbReference type="Proteomes" id="UP000324143">
    <property type="component" value="Unassembled WGS sequence"/>
</dbReference>
<dbReference type="SUPFAM" id="SSF54534">
    <property type="entry name" value="FKBP-like"/>
    <property type="match status" value="1"/>
</dbReference>
<evidence type="ECO:0000256" key="7">
    <source>
        <dbReference type="ARBA" id="ARBA00023186"/>
    </source>
</evidence>
<name>A0A5D0MFY4_9BACT</name>
<evidence type="ECO:0000313" key="15">
    <source>
        <dbReference type="Proteomes" id="UP000324143"/>
    </source>
</evidence>
<protein>
    <recommendedName>
        <fullName evidence="9">Periplasmic chaperone PpiD</fullName>
    </recommendedName>
    <alternativeName>
        <fullName evidence="10">Periplasmic folding chaperone</fullName>
    </alternativeName>
</protein>
<evidence type="ECO:0000256" key="1">
    <source>
        <dbReference type="ARBA" id="ARBA00004382"/>
    </source>
</evidence>
<dbReference type="Gene3D" id="1.10.4030.10">
    <property type="entry name" value="Porin chaperone SurA, peptide-binding domain"/>
    <property type="match status" value="1"/>
</dbReference>
<proteinExistence type="inferred from homology"/>
<evidence type="ECO:0000256" key="6">
    <source>
        <dbReference type="ARBA" id="ARBA00023136"/>
    </source>
</evidence>
<dbReference type="PANTHER" id="PTHR47529">
    <property type="entry name" value="PEPTIDYL-PROLYL CIS-TRANS ISOMERASE D"/>
    <property type="match status" value="1"/>
</dbReference>
<keyword evidence="11" id="KW-0413">Isomerase</keyword>
<keyword evidence="3" id="KW-0997">Cell inner membrane</keyword>
<accession>A0A5D0MFY4</accession>
<keyword evidence="4 12" id="KW-0812">Transmembrane</keyword>
<dbReference type="SUPFAM" id="SSF109998">
    <property type="entry name" value="Triger factor/SurA peptide-binding domain-like"/>
    <property type="match status" value="1"/>
</dbReference>
<evidence type="ECO:0000256" key="10">
    <source>
        <dbReference type="ARBA" id="ARBA00042775"/>
    </source>
</evidence>
<dbReference type="GO" id="GO:0003755">
    <property type="term" value="F:peptidyl-prolyl cis-trans isomerase activity"/>
    <property type="evidence" value="ECO:0007669"/>
    <property type="project" value="UniProtKB-KW"/>
</dbReference>
<comment type="subcellular location">
    <subcellularLocation>
        <location evidence="1">Cell inner membrane</location>
        <topology evidence="1">Single-pass type II membrane protein</topology>
        <orientation evidence="1">Periplasmic side</orientation>
    </subcellularLocation>
</comment>
<dbReference type="EMBL" id="VSIX01000016">
    <property type="protein sequence ID" value="TYB31946.1"/>
    <property type="molecule type" value="Genomic_DNA"/>
</dbReference>
<dbReference type="InterPro" id="IPR046357">
    <property type="entry name" value="PPIase_dom_sf"/>
</dbReference>
<dbReference type="AlphaFoldDB" id="A0A5D0MFY4"/>
<comment type="similarity">
    <text evidence="8">Belongs to the PpiD chaperone family.</text>
</comment>
<dbReference type="Gene3D" id="3.10.50.40">
    <property type="match status" value="3"/>
</dbReference>
<dbReference type="Pfam" id="PF13624">
    <property type="entry name" value="SurA_N_3"/>
    <property type="match status" value="1"/>
</dbReference>
<evidence type="ECO:0000256" key="3">
    <source>
        <dbReference type="ARBA" id="ARBA00022519"/>
    </source>
</evidence>
<keyword evidence="7" id="KW-0143">Chaperone</keyword>
<evidence type="ECO:0000259" key="13">
    <source>
        <dbReference type="PROSITE" id="PS50198"/>
    </source>
</evidence>
<keyword evidence="6 12" id="KW-0472">Membrane</keyword>
<reference evidence="14" key="1">
    <citation type="submission" date="2019-08" db="EMBL/GenBank/DDBJ databases">
        <title>Genomic characterization of a novel candidate phylum (ARYD3) from a high temperature, high salinity tertiary oil reservoir in north central Oklahoma, USA.</title>
        <authorList>
            <person name="Youssef N.H."/>
            <person name="Yadav A."/>
            <person name="Elshahed M.S."/>
        </authorList>
    </citation>
    <scope>NUCLEOTIDE SEQUENCE [LARGE SCALE GENOMIC DNA]</scope>
    <source>
        <strain evidence="14">ARYD3</strain>
    </source>
</reference>
<dbReference type="InterPro" id="IPR052029">
    <property type="entry name" value="PpiD_chaperone"/>
</dbReference>
<dbReference type="GO" id="GO:0005886">
    <property type="term" value="C:plasma membrane"/>
    <property type="evidence" value="ECO:0007669"/>
    <property type="project" value="UniProtKB-SubCell"/>
</dbReference>
<dbReference type="PANTHER" id="PTHR47529:SF1">
    <property type="entry name" value="PERIPLASMIC CHAPERONE PPID"/>
    <property type="match status" value="1"/>
</dbReference>
<dbReference type="Pfam" id="PF13616">
    <property type="entry name" value="Rotamase_3"/>
    <property type="match status" value="1"/>
</dbReference>
<evidence type="ECO:0000256" key="5">
    <source>
        <dbReference type="ARBA" id="ARBA00022989"/>
    </source>
</evidence>
<organism evidence="14 15">
    <name type="scientific">Candidatus Mcinerneyibacterium aminivorans</name>
    <dbReference type="NCBI Taxonomy" id="2703815"/>
    <lineage>
        <taxon>Bacteria</taxon>
        <taxon>Candidatus Macinerneyibacteriota</taxon>
        <taxon>Candidatus Mcinerneyibacteria</taxon>
        <taxon>Candidatus Mcinerneyibacteriales</taxon>
        <taxon>Candidatus Mcinerneyibacteriaceae</taxon>
        <taxon>Candidatus Mcinerneyibacterium</taxon>
    </lineage>
</organism>
<keyword evidence="2" id="KW-1003">Cell membrane</keyword>